<sequence>MTFAVTSVKPVPSRRSSSKRGDGVFYEENNDECCKYINFWLNNEIKKQTYPLYNGSNFHIFNDFVKKFNNIKDKSRCLSNLNDIDTKSFGKMSKLYEMYDLYLDLKESYSRTQKKTKCNIFGQLIGDHNRSLTDYQDSDTPFVERLINLKGLIENLKLQFNDQCPYKISELHISKLEGQRKKEEIQKQQEALEKEQQKLKMQEEETRRQQEKTRRQLEEATGEASQQRITTLQSGNDVLGSGRGPESVIEKVTVSEPQAQELHSYGTLRTHVGKGSMGQLEYRRTVESPEQLELTDDRSLYPQNGLEIDQGTVGKITGAITGVLREVEPGPILGVSGGMGALFLLFKYTPVGSFFGGRRRRIHQIPSSFRGLSPGEFPIFQEHDVGYIGYGAMNTSLAE</sequence>
<dbReference type="VEuPathDB" id="PlasmoDB:PVW1_000010300"/>
<reference evidence="2" key="1">
    <citation type="submission" date="2016-07" db="EMBL/GenBank/DDBJ databases">
        <authorList>
            <consortium name="Pathogen Informatics"/>
        </authorList>
    </citation>
    <scope>NUCLEOTIDE SEQUENCE</scope>
</reference>
<accession>A0A565A6U4</accession>
<dbReference type="VEuPathDB" id="PlasmoDB:PVP01_0009890"/>
<feature type="compositionally biased region" description="Polar residues" evidence="1">
    <location>
        <begin position="223"/>
        <end position="236"/>
    </location>
</feature>
<name>A0A565A6U4_PLAVI</name>
<dbReference type="VEuPathDB" id="PlasmoDB:PVX_071190"/>
<dbReference type="Pfam" id="PF05795">
    <property type="entry name" value="Plasmodium_Vir"/>
    <property type="match status" value="1"/>
</dbReference>
<evidence type="ECO:0000313" key="2">
    <source>
        <dbReference type="EMBL" id="VVA00276.1"/>
    </source>
</evidence>
<dbReference type="EMBL" id="FLZR02000066">
    <property type="protein sequence ID" value="VVA00276.1"/>
    <property type="molecule type" value="Genomic_DNA"/>
</dbReference>
<proteinExistence type="predicted"/>
<protein>
    <submittedName>
        <fullName evidence="2">VIR protein</fullName>
    </submittedName>
</protein>
<dbReference type="Proteomes" id="UP000220605">
    <property type="component" value="Unassembled WGS sequence"/>
</dbReference>
<dbReference type="InterPro" id="IPR008780">
    <property type="entry name" value="Plasmodium_Vir"/>
</dbReference>
<organism evidence="2">
    <name type="scientific">Plasmodium vivax</name>
    <name type="common">malaria parasite P. vivax</name>
    <dbReference type="NCBI Taxonomy" id="5855"/>
    <lineage>
        <taxon>Eukaryota</taxon>
        <taxon>Sar</taxon>
        <taxon>Alveolata</taxon>
        <taxon>Apicomplexa</taxon>
        <taxon>Aconoidasida</taxon>
        <taxon>Haemosporida</taxon>
        <taxon>Plasmodiidae</taxon>
        <taxon>Plasmodium</taxon>
        <taxon>Plasmodium (Plasmodium)</taxon>
    </lineage>
</organism>
<dbReference type="OrthoDB" id="10426359at2759"/>
<dbReference type="VEuPathDB" id="PlasmoDB:PVPAM_000040800"/>
<feature type="region of interest" description="Disordered" evidence="1">
    <location>
        <begin position="1"/>
        <end position="21"/>
    </location>
</feature>
<evidence type="ECO:0000256" key="1">
    <source>
        <dbReference type="SAM" id="MobiDB-lite"/>
    </source>
</evidence>
<dbReference type="AlphaFoldDB" id="A0A565A6U4"/>
<gene>
    <name evidence="2" type="ORF">PVP01_0009890</name>
</gene>
<feature type="region of interest" description="Disordered" evidence="1">
    <location>
        <begin position="187"/>
        <end position="244"/>
    </location>
</feature>
<feature type="compositionally biased region" description="Basic and acidic residues" evidence="1">
    <location>
        <begin position="187"/>
        <end position="218"/>
    </location>
</feature>